<dbReference type="RefSeq" id="WP_381726419.1">
    <property type="nucleotide sequence ID" value="NZ_JBHVBU010000027.1"/>
</dbReference>
<dbReference type="Proteomes" id="UP001600650">
    <property type="component" value="Unassembled WGS sequence"/>
</dbReference>
<evidence type="ECO:0000313" key="1">
    <source>
        <dbReference type="EMBL" id="MFE7963867.1"/>
    </source>
</evidence>
<keyword evidence="2" id="KW-1185">Reference proteome</keyword>
<name>A0ABW6JHD8_STRCE</name>
<accession>A0ABW6JHD8</accession>
<reference evidence="1 2" key="1">
    <citation type="submission" date="2024-09" db="EMBL/GenBank/DDBJ databases">
        <title>The Natural Products Discovery Center: Release of the First 8490 Sequenced Strains for Exploring Actinobacteria Biosynthetic Diversity.</title>
        <authorList>
            <person name="Kalkreuter E."/>
            <person name="Kautsar S.A."/>
            <person name="Yang D."/>
            <person name="Bader C.D."/>
            <person name="Teijaro C.N."/>
            <person name="Fluegel L."/>
            <person name="Davis C.M."/>
            <person name="Simpson J.R."/>
            <person name="Lauterbach L."/>
            <person name="Steele A.D."/>
            <person name="Gui C."/>
            <person name="Meng S."/>
            <person name="Li G."/>
            <person name="Viehrig K."/>
            <person name="Ye F."/>
            <person name="Su P."/>
            <person name="Kiefer A.F."/>
            <person name="Nichols A."/>
            <person name="Cepeda A.J."/>
            <person name="Yan W."/>
            <person name="Fan B."/>
            <person name="Jiang Y."/>
            <person name="Adhikari A."/>
            <person name="Zheng C.-J."/>
            <person name="Schuster L."/>
            <person name="Cowan T.M."/>
            <person name="Smanski M.J."/>
            <person name="Chevrette M.G."/>
            <person name="De Carvalho L.P.S."/>
            <person name="Shen B."/>
        </authorList>
    </citation>
    <scope>NUCLEOTIDE SEQUENCE [LARGE SCALE GENOMIC DNA]</scope>
    <source>
        <strain evidence="1 2">NPDC057399</strain>
    </source>
</reference>
<gene>
    <name evidence="1" type="ORF">ACFU0X_12555</name>
</gene>
<evidence type="ECO:0000313" key="2">
    <source>
        <dbReference type="Proteomes" id="UP001600650"/>
    </source>
</evidence>
<sequence length="165" mass="18045">MSPDDGVEKILARVTETEDEIREHHGIDEEHAELRAALGFPESFPLELVVSLRAALLRTEPDFDLLHAEEGCAYDRLGLDGPPLWETVLAAGRADLARLREGDRTAWCEAAEDPVRRRLTLRAGQFDRDEGDLALRLAAVSAGLHGDTGDLPLGREKQGNGSELG</sequence>
<protein>
    <submittedName>
        <fullName evidence="1">Uncharacterized protein</fullName>
    </submittedName>
</protein>
<organism evidence="1 2">
    <name type="scientific">Streptomyces cellulosae</name>
    <dbReference type="NCBI Taxonomy" id="1968"/>
    <lineage>
        <taxon>Bacteria</taxon>
        <taxon>Bacillati</taxon>
        <taxon>Actinomycetota</taxon>
        <taxon>Actinomycetes</taxon>
        <taxon>Kitasatosporales</taxon>
        <taxon>Streptomycetaceae</taxon>
        <taxon>Streptomyces</taxon>
    </lineage>
</organism>
<dbReference type="EMBL" id="JBHVBU010000027">
    <property type="protein sequence ID" value="MFE7963867.1"/>
    <property type="molecule type" value="Genomic_DNA"/>
</dbReference>
<proteinExistence type="predicted"/>
<comment type="caution">
    <text evidence="1">The sequence shown here is derived from an EMBL/GenBank/DDBJ whole genome shotgun (WGS) entry which is preliminary data.</text>
</comment>